<dbReference type="InterPro" id="IPR032585">
    <property type="entry name" value="DUF4912"/>
</dbReference>
<dbReference type="RefSeq" id="WP_167831562.1">
    <property type="nucleotide sequence ID" value="NZ_JAAVUM010000003.1"/>
</dbReference>
<gene>
    <name evidence="1" type="ORF">GWK17_06370</name>
</gene>
<dbReference type="EMBL" id="JAAVUM010000003">
    <property type="protein sequence ID" value="NKE05100.1"/>
    <property type="molecule type" value="Genomic_DNA"/>
</dbReference>
<proteinExistence type="predicted"/>
<dbReference type="Proteomes" id="UP000587942">
    <property type="component" value="Unassembled WGS sequence"/>
</dbReference>
<accession>A0A846TDX8</accession>
<sequence>MTERQQKLYKLQDQLVARSLSPGKLLIYWQLQDEKVKFIGDYFYIPEDKIIRSLRLFEQDSRRVLQEVILRPDVSSWMFKGIKHNGNYYVELGVKRSPETFLPLLQSNSIILDGSNHLTTVQPPAPGWVGKVSTYTYYENLEGSIHK</sequence>
<comment type="caution">
    <text evidence="1">The sequence shown here is derived from an EMBL/GenBank/DDBJ whole genome shotgun (WGS) entry which is preliminary data.</text>
</comment>
<reference evidence="1 2" key="1">
    <citation type="submission" date="2020-03" db="EMBL/GenBank/DDBJ databases">
        <authorList>
            <person name="Sun Q."/>
        </authorList>
    </citation>
    <scope>NUCLEOTIDE SEQUENCE [LARGE SCALE GENOMIC DNA]</scope>
    <source>
        <strain evidence="1 2">KACC 21451</strain>
    </source>
</reference>
<dbReference type="AlphaFoldDB" id="A0A846TDX8"/>
<name>A0A846TDX8_9BACI</name>
<evidence type="ECO:0000313" key="1">
    <source>
        <dbReference type="EMBL" id="NKE05100.1"/>
    </source>
</evidence>
<protein>
    <submittedName>
        <fullName evidence="1">DUF4912 domain-containing protein</fullName>
    </submittedName>
</protein>
<organism evidence="1 2">
    <name type="scientific">Mesobacillus selenatarsenatis</name>
    <dbReference type="NCBI Taxonomy" id="388741"/>
    <lineage>
        <taxon>Bacteria</taxon>
        <taxon>Bacillati</taxon>
        <taxon>Bacillota</taxon>
        <taxon>Bacilli</taxon>
        <taxon>Bacillales</taxon>
        <taxon>Bacillaceae</taxon>
        <taxon>Mesobacillus</taxon>
    </lineage>
</organism>
<evidence type="ECO:0000313" key="2">
    <source>
        <dbReference type="Proteomes" id="UP000587942"/>
    </source>
</evidence>
<dbReference type="Pfam" id="PF16258">
    <property type="entry name" value="DUF4912"/>
    <property type="match status" value="1"/>
</dbReference>